<feature type="transmembrane region" description="Helical" evidence="8">
    <location>
        <begin position="270"/>
        <end position="300"/>
    </location>
</feature>
<reference evidence="11 13" key="1">
    <citation type="journal article" date="2008" name="Science">
        <title>The Physcomitrella genome reveals evolutionary insights into the conquest of land by plants.</title>
        <authorList>
            <person name="Rensing S."/>
            <person name="Lang D."/>
            <person name="Zimmer A."/>
            <person name="Terry A."/>
            <person name="Salamov A."/>
            <person name="Shapiro H."/>
            <person name="Nishiyama T."/>
            <person name="Perroud P.-F."/>
            <person name="Lindquist E."/>
            <person name="Kamisugi Y."/>
            <person name="Tanahashi T."/>
            <person name="Sakakibara K."/>
            <person name="Fujita T."/>
            <person name="Oishi K."/>
            <person name="Shin-I T."/>
            <person name="Kuroki Y."/>
            <person name="Toyoda A."/>
            <person name="Suzuki Y."/>
            <person name="Hashimoto A."/>
            <person name="Yamaguchi K."/>
            <person name="Sugano A."/>
            <person name="Kohara Y."/>
            <person name="Fujiyama A."/>
            <person name="Anterola A."/>
            <person name="Aoki S."/>
            <person name="Ashton N."/>
            <person name="Barbazuk W.B."/>
            <person name="Barker E."/>
            <person name="Bennetzen J."/>
            <person name="Bezanilla M."/>
            <person name="Blankenship R."/>
            <person name="Cho S.H."/>
            <person name="Dutcher S."/>
            <person name="Estelle M."/>
            <person name="Fawcett J.A."/>
            <person name="Gundlach H."/>
            <person name="Hanada K."/>
            <person name="Heyl A."/>
            <person name="Hicks K.A."/>
            <person name="Hugh J."/>
            <person name="Lohr M."/>
            <person name="Mayer K."/>
            <person name="Melkozernov A."/>
            <person name="Murata T."/>
            <person name="Nelson D."/>
            <person name="Pils B."/>
            <person name="Prigge M."/>
            <person name="Reiss B."/>
            <person name="Renner T."/>
            <person name="Rombauts S."/>
            <person name="Rushton P."/>
            <person name="Sanderfoot A."/>
            <person name="Schween G."/>
            <person name="Shiu S.-H."/>
            <person name="Stueber K."/>
            <person name="Theodoulou F.L."/>
            <person name="Tu H."/>
            <person name="Van de Peer Y."/>
            <person name="Verrier P.J."/>
            <person name="Waters E."/>
            <person name="Wood A."/>
            <person name="Yang L."/>
            <person name="Cove D."/>
            <person name="Cuming A."/>
            <person name="Hasebe M."/>
            <person name="Lucas S."/>
            <person name="Mishler D.B."/>
            <person name="Reski R."/>
            <person name="Grigoriev I."/>
            <person name="Quatrano R.S."/>
            <person name="Boore J.L."/>
        </authorList>
    </citation>
    <scope>NUCLEOTIDE SEQUENCE [LARGE SCALE GENOMIC DNA]</scope>
    <source>
        <strain evidence="12 13">cv. Gransden 2004</strain>
    </source>
</reference>
<sequence>MFRCFVQRNACGQVLMVRRHGWQFPAHTFQVVAITLYFLLATAFYVFMAPFLWIGGLESAAFALYSPLFIMVLLLYTRCSAINPADPGVLKNRPLLTNDRDCSFSQISGGVTLATSSPHYAMQSERDQKYSRAEQGRFGWNKAPGLCSVSGFCMSSCGWLLKDDFCYNDAKYDQPVPEQDILFCTLCNAEVRKYSKHCRSCDKCVDGFDHHCRWLNNCVGRKNYSTFIALMATSLVLLVVEWGIGAAVFIRCLVDRKGTLDQIYSKLGNGFSMFPFASVVLACTLVAFLASVPLGELFFFHLILMKKGISTYEYVMAMRAQADQTPAPVEEESELSSPGASTTVIGGFSSCRIQMQGGTDSWCTLPRTFIEHQEISVSCPCKAYGRKHKIGTIVEEKTAEESFEIEKIKNDDVEEKKVEQNGDQISRDDNLVTATGRVLSSIDQDGTGRPGKTASGNVRISAWRLAKLNAEDASRAAANALDKSSVLQKLGDRDLGNEPATDDDSRSNMINWSSFSSDNAVHNSAIIAPQKLLTPRGLPSLNPELSHLHVAEYPVLFGRPVELTNACSHIQRSISEHNTLSTIPDSKSMSSFPEDLGYRLSEKQLPGVTEVGLHATLEGAKCSESAVSSVLIHSPRPRLGWPTSQEIAAPGADAAGRHYFQSLEVAVISSDEHDTSNSVTGDNLVRSPKERNISLKYHHRNSVFWSRPGVGKFGGDPKLNKPQSRIEFGGSGISTSTYPLQILRTWPESRLAHPDSESESGTRSGSASINPIPAAVNLPLIQPRQTNASESYSVLFGPHSVPNGDGDNKNCEVLQPPPPRLDIQRVADLQIQGPTENRTSV</sequence>
<dbReference type="GeneID" id="112279582"/>
<keyword evidence="7 8" id="KW-0012">Acyltransferase</keyword>
<evidence type="ECO:0000256" key="7">
    <source>
        <dbReference type="ARBA" id="ARBA00023315"/>
    </source>
</evidence>
<dbReference type="RefSeq" id="XP_024369945.1">
    <property type="nucleotide sequence ID" value="XM_024514177.2"/>
</dbReference>
<feature type="region of interest" description="Disordered" evidence="9">
    <location>
        <begin position="490"/>
        <end position="509"/>
    </location>
</feature>
<gene>
    <name evidence="12" type="primary">LOC112279582</name>
    <name evidence="11" type="ORF">PHYPA_005484</name>
</gene>
<comment type="subcellular location">
    <subcellularLocation>
        <location evidence="1">Membrane</location>
        <topology evidence="1">Multi-pass membrane protein</topology>
    </subcellularLocation>
</comment>
<comment type="similarity">
    <text evidence="2 8">Belongs to the DHHC palmitoyltransferase family.</text>
</comment>
<keyword evidence="5 8" id="KW-1133">Transmembrane helix</keyword>
<dbReference type="FunCoup" id="A0A2K1KXK3">
    <property type="interactions" value="1208"/>
</dbReference>
<dbReference type="InterPro" id="IPR039859">
    <property type="entry name" value="PFA4/ZDH16/20/ERF2-like"/>
</dbReference>
<proteinExistence type="inferred from homology"/>
<dbReference type="PANTHER" id="PTHR22883">
    <property type="entry name" value="ZINC FINGER DHHC DOMAIN CONTAINING PROTEIN"/>
    <property type="match status" value="1"/>
</dbReference>
<reference evidence="12" key="3">
    <citation type="submission" date="2020-12" db="UniProtKB">
        <authorList>
            <consortium name="EnsemblPlants"/>
        </authorList>
    </citation>
    <scope>IDENTIFICATION</scope>
</reference>
<dbReference type="Proteomes" id="UP000006727">
    <property type="component" value="Chromosome 3"/>
</dbReference>
<dbReference type="RefSeq" id="XP_024369944.1">
    <property type="nucleotide sequence ID" value="XM_024514176.2"/>
</dbReference>
<evidence type="ECO:0000256" key="5">
    <source>
        <dbReference type="ARBA" id="ARBA00022989"/>
    </source>
</evidence>
<dbReference type="RefSeq" id="XP_073388577.1">
    <property type="nucleotide sequence ID" value="XM_073532476.1"/>
</dbReference>
<evidence type="ECO:0000313" key="12">
    <source>
        <dbReference type="EnsemblPlants" id="Pp3c3_36840V3.1"/>
    </source>
</evidence>
<dbReference type="STRING" id="3218.A0A2K1KXK3"/>
<keyword evidence="13" id="KW-1185">Reference proteome</keyword>
<dbReference type="InterPro" id="IPR001594">
    <property type="entry name" value="Palmitoyltrfase_DHHC"/>
</dbReference>
<dbReference type="PROSITE" id="PS50216">
    <property type="entry name" value="DHHC"/>
    <property type="match status" value="1"/>
</dbReference>
<dbReference type="EnsemblPlants" id="Pp3c3_36840V3.1">
    <property type="protein sequence ID" value="Pp3c3_36840V3.1"/>
    <property type="gene ID" value="Pp3c3_36840"/>
</dbReference>
<evidence type="ECO:0000256" key="3">
    <source>
        <dbReference type="ARBA" id="ARBA00022679"/>
    </source>
</evidence>
<dbReference type="GO" id="GO:0006612">
    <property type="term" value="P:protein targeting to membrane"/>
    <property type="evidence" value="ECO:0000318"/>
    <property type="project" value="GO_Central"/>
</dbReference>
<feature type="region of interest" description="Disordered" evidence="9">
    <location>
        <begin position="750"/>
        <end position="770"/>
    </location>
</feature>
<dbReference type="GO" id="GO:0019706">
    <property type="term" value="F:protein-cysteine S-palmitoyltransferase activity"/>
    <property type="evidence" value="ECO:0000318"/>
    <property type="project" value="GO_Central"/>
</dbReference>
<keyword evidence="6 8" id="KW-0472">Membrane</keyword>
<dbReference type="GO" id="GO:0005794">
    <property type="term" value="C:Golgi apparatus"/>
    <property type="evidence" value="ECO:0000318"/>
    <property type="project" value="GO_Central"/>
</dbReference>
<accession>A0A2K1KXK3</accession>
<comment type="domain">
    <text evidence="8">The DHHC domain is required for palmitoyltransferase activity.</text>
</comment>
<dbReference type="RefSeq" id="XP_073388578.1">
    <property type="nucleotide sequence ID" value="XM_073532477.1"/>
</dbReference>
<keyword evidence="4 8" id="KW-0812">Transmembrane</keyword>
<dbReference type="PANTHER" id="PTHR22883:SF203">
    <property type="entry name" value="PALMITOYLTRANSFERASE"/>
    <property type="match status" value="1"/>
</dbReference>
<evidence type="ECO:0000256" key="6">
    <source>
        <dbReference type="ARBA" id="ARBA00023136"/>
    </source>
</evidence>
<dbReference type="EMBL" id="ABEU02000003">
    <property type="protein sequence ID" value="PNR58489.1"/>
    <property type="molecule type" value="Genomic_DNA"/>
</dbReference>
<dbReference type="GO" id="GO:0016020">
    <property type="term" value="C:membrane"/>
    <property type="evidence" value="ECO:0007669"/>
    <property type="project" value="UniProtKB-SubCell"/>
</dbReference>
<name>A0A2K1KXK3_PHYPA</name>
<dbReference type="GO" id="GO:0005783">
    <property type="term" value="C:endoplasmic reticulum"/>
    <property type="evidence" value="ECO:0000318"/>
    <property type="project" value="GO_Central"/>
</dbReference>
<feature type="domain" description="Palmitoyltransferase DHHC" evidence="10">
    <location>
        <begin position="182"/>
        <end position="315"/>
    </location>
</feature>
<evidence type="ECO:0000256" key="8">
    <source>
        <dbReference type="RuleBase" id="RU079119"/>
    </source>
</evidence>
<evidence type="ECO:0000313" key="11">
    <source>
        <dbReference type="EMBL" id="PNR58489.1"/>
    </source>
</evidence>
<evidence type="ECO:0000256" key="2">
    <source>
        <dbReference type="ARBA" id="ARBA00008574"/>
    </source>
</evidence>
<protein>
    <recommendedName>
        <fullName evidence="8">S-acyltransferase</fullName>
        <ecNumber evidence="8">2.3.1.225</ecNumber>
    </recommendedName>
    <alternativeName>
        <fullName evidence="8">Palmitoyltransferase</fullName>
    </alternativeName>
</protein>
<dbReference type="EC" id="2.3.1.225" evidence="8"/>
<evidence type="ECO:0000256" key="1">
    <source>
        <dbReference type="ARBA" id="ARBA00004141"/>
    </source>
</evidence>
<dbReference type="AlphaFoldDB" id="A0A2K1KXK3"/>
<evidence type="ECO:0000259" key="10">
    <source>
        <dbReference type="Pfam" id="PF01529"/>
    </source>
</evidence>
<evidence type="ECO:0000256" key="9">
    <source>
        <dbReference type="SAM" id="MobiDB-lite"/>
    </source>
</evidence>
<feature type="transmembrane region" description="Helical" evidence="8">
    <location>
        <begin position="28"/>
        <end position="53"/>
    </location>
</feature>
<feature type="transmembrane region" description="Helical" evidence="8">
    <location>
        <begin position="59"/>
        <end position="76"/>
    </location>
</feature>
<reference evidence="11 13" key="2">
    <citation type="journal article" date="2018" name="Plant J.">
        <title>The Physcomitrella patens chromosome-scale assembly reveals moss genome structure and evolution.</title>
        <authorList>
            <person name="Lang D."/>
            <person name="Ullrich K.K."/>
            <person name="Murat F."/>
            <person name="Fuchs J."/>
            <person name="Jenkins J."/>
            <person name="Haas F.B."/>
            <person name="Piednoel M."/>
            <person name="Gundlach H."/>
            <person name="Van Bel M."/>
            <person name="Meyberg R."/>
            <person name="Vives C."/>
            <person name="Morata J."/>
            <person name="Symeonidi A."/>
            <person name="Hiss M."/>
            <person name="Muchero W."/>
            <person name="Kamisugi Y."/>
            <person name="Saleh O."/>
            <person name="Blanc G."/>
            <person name="Decker E.L."/>
            <person name="van Gessel N."/>
            <person name="Grimwood J."/>
            <person name="Hayes R.D."/>
            <person name="Graham S.W."/>
            <person name="Gunter L.E."/>
            <person name="McDaniel S.F."/>
            <person name="Hoernstein S.N.W."/>
            <person name="Larsson A."/>
            <person name="Li F.W."/>
            <person name="Perroud P.F."/>
            <person name="Phillips J."/>
            <person name="Ranjan P."/>
            <person name="Rokshar D.S."/>
            <person name="Rothfels C.J."/>
            <person name="Schneider L."/>
            <person name="Shu S."/>
            <person name="Stevenson D.W."/>
            <person name="Thummler F."/>
            <person name="Tillich M."/>
            <person name="Villarreal Aguilar J.C."/>
            <person name="Widiez T."/>
            <person name="Wong G.K."/>
            <person name="Wymore A."/>
            <person name="Zhang Y."/>
            <person name="Zimmer A.D."/>
            <person name="Quatrano R.S."/>
            <person name="Mayer K.F.X."/>
            <person name="Goodstein D."/>
            <person name="Casacuberta J.M."/>
            <person name="Vandepoele K."/>
            <person name="Reski R."/>
            <person name="Cuming A.C."/>
            <person name="Tuskan G.A."/>
            <person name="Maumus F."/>
            <person name="Salse J."/>
            <person name="Schmutz J."/>
            <person name="Rensing S.A."/>
        </authorList>
    </citation>
    <scope>NUCLEOTIDE SEQUENCE [LARGE SCALE GENOMIC DNA]</scope>
    <source>
        <strain evidence="12 13">cv. Gransden 2004</strain>
    </source>
</reference>
<dbReference type="Gramene" id="Pp3c3_36840V3.1">
    <property type="protein sequence ID" value="Pp3c3_36840V3.1"/>
    <property type="gene ID" value="Pp3c3_36840"/>
</dbReference>
<dbReference type="PaxDb" id="3218-PP1S96_102V6.1"/>
<comment type="catalytic activity">
    <reaction evidence="8">
        <text>L-cysteinyl-[protein] + hexadecanoyl-CoA = S-hexadecanoyl-L-cysteinyl-[protein] + CoA</text>
        <dbReference type="Rhea" id="RHEA:36683"/>
        <dbReference type="Rhea" id="RHEA-COMP:10131"/>
        <dbReference type="Rhea" id="RHEA-COMP:11032"/>
        <dbReference type="ChEBI" id="CHEBI:29950"/>
        <dbReference type="ChEBI" id="CHEBI:57287"/>
        <dbReference type="ChEBI" id="CHEBI:57379"/>
        <dbReference type="ChEBI" id="CHEBI:74151"/>
        <dbReference type="EC" id="2.3.1.225"/>
    </reaction>
</comment>
<feature type="transmembrane region" description="Helical" evidence="8">
    <location>
        <begin position="227"/>
        <end position="250"/>
    </location>
</feature>
<keyword evidence="3 8" id="KW-0808">Transferase</keyword>
<feature type="compositionally biased region" description="Polar residues" evidence="9">
    <location>
        <begin position="759"/>
        <end position="769"/>
    </location>
</feature>
<evidence type="ECO:0000256" key="4">
    <source>
        <dbReference type="ARBA" id="ARBA00022692"/>
    </source>
</evidence>
<organism evidence="11">
    <name type="scientific">Physcomitrium patens</name>
    <name type="common">Spreading-leaved earth moss</name>
    <name type="synonym">Physcomitrella patens</name>
    <dbReference type="NCBI Taxonomy" id="3218"/>
    <lineage>
        <taxon>Eukaryota</taxon>
        <taxon>Viridiplantae</taxon>
        <taxon>Streptophyta</taxon>
        <taxon>Embryophyta</taxon>
        <taxon>Bryophyta</taxon>
        <taxon>Bryophytina</taxon>
        <taxon>Bryopsida</taxon>
        <taxon>Funariidae</taxon>
        <taxon>Funariales</taxon>
        <taxon>Funariaceae</taxon>
        <taxon>Physcomitrium</taxon>
    </lineage>
</organism>
<dbReference type="Pfam" id="PF01529">
    <property type="entry name" value="DHHC"/>
    <property type="match status" value="1"/>
</dbReference>
<dbReference type="RefSeq" id="XP_024369943.1">
    <property type="nucleotide sequence ID" value="XM_024514175.2"/>
</dbReference>
<evidence type="ECO:0000313" key="13">
    <source>
        <dbReference type="Proteomes" id="UP000006727"/>
    </source>
</evidence>
<feature type="region of interest" description="Disordered" evidence="9">
    <location>
        <begin position="794"/>
        <end position="820"/>
    </location>
</feature>